<keyword evidence="3" id="KW-1185">Reference proteome</keyword>
<dbReference type="EMBL" id="CAJPEX010000003">
    <property type="protein sequence ID" value="CAG0912256.1"/>
    <property type="molecule type" value="Genomic_DNA"/>
</dbReference>
<accession>A0A7R9BDI2</accession>
<sequence length="83" mass="9423">MFLVLPPNLKVSGELCLARQFSINDESESSCGWRDVVAVERILFIRINASFPWEEEEEEGGGGAEYHCDKNKAPCSDRRCRDD</sequence>
<evidence type="ECO:0000313" key="2">
    <source>
        <dbReference type="EMBL" id="CAD7272104.1"/>
    </source>
</evidence>
<evidence type="ECO:0000256" key="1">
    <source>
        <dbReference type="SAM" id="MobiDB-lite"/>
    </source>
</evidence>
<organism evidence="2">
    <name type="scientific">Notodromas monacha</name>
    <dbReference type="NCBI Taxonomy" id="399045"/>
    <lineage>
        <taxon>Eukaryota</taxon>
        <taxon>Metazoa</taxon>
        <taxon>Ecdysozoa</taxon>
        <taxon>Arthropoda</taxon>
        <taxon>Crustacea</taxon>
        <taxon>Oligostraca</taxon>
        <taxon>Ostracoda</taxon>
        <taxon>Podocopa</taxon>
        <taxon>Podocopida</taxon>
        <taxon>Cypridocopina</taxon>
        <taxon>Cypridoidea</taxon>
        <taxon>Cyprididae</taxon>
        <taxon>Notodromas</taxon>
    </lineage>
</organism>
<feature type="compositionally biased region" description="Basic and acidic residues" evidence="1">
    <location>
        <begin position="66"/>
        <end position="83"/>
    </location>
</feature>
<dbReference type="Proteomes" id="UP000678499">
    <property type="component" value="Unassembled WGS sequence"/>
</dbReference>
<dbReference type="AlphaFoldDB" id="A0A7R9BDI2"/>
<dbReference type="EMBL" id="OA882040">
    <property type="protein sequence ID" value="CAD7272104.1"/>
    <property type="molecule type" value="Genomic_DNA"/>
</dbReference>
<evidence type="ECO:0000313" key="3">
    <source>
        <dbReference type="Proteomes" id="UP000678499"/>
    </source>
</evidence>
<reference evidence="2" key="1">
    <citation type="submission" date="2020-11" db="EMBL/GenBank/DDBJ databases">
        <authorList>
            <person name="Tran Van P."/>
        </authorList>
    </citation>
    <scope>NUCLEOTIDE SEQUENCE</scope>
</reference>
<gene>
    <name evidence="2" type="ORF">NMOB1V02_LOCUS53</name>
</gene>
<proteinExistence type="predicted"/>
<name>A0A7R9BDI2_9CRUS</name>
<feature type="region of interest" description="Disordered" evidence="1">
    <location>
        <begin position="57"/>
        <end position="83"/>
    </location>
</feature>
<protein>
    <submittedName>
        <fullName evidence="2">Uncharacterized protein</fullName>
    </submittedName>
</protein>